<protein>
    <submittedName>
        <fullName evidence="1">Uncharacterized protein</fullName>
    </submittedName>
</protein>
<gene>
    <name evidence="1" type="ORF">ARMOST_13664</name>
</gene>
<dbReference type="AlphaFoldDB" id="A0A284RNE3"/>
<name>A0A284RNE3_ARMOS</name>
<sequence length="47" mass="5535">MWFCLTPFVRATYNPSKQLEHIGLNVCTRNYNTSGILFVSGKYTYHY</sequence>
<organism evidence="1 2">
    <name type="scientific">Armillaria ostoyae</name>
    <name type="common">Armillaria root rot fungus</name>
    <dbReference type="NCBI Taxonomy" id="47428"/>
    <lineage>
        <taxon>Eukaryota</taxon>
        <taxon>Fungi</taxon>
        <taxon>Dikarya</taxon>
        <taxon>Basidiomycota</taxon>
        <taxon>Agaricomycotina</taxon>
        <taxon>Agaricomycetes</taxon>
        <taxon>Agaricomycetidae</taxon>
        <taxon>Agaricales</taxon>
        <taxon>Marasmiineae</taxon>
        <taxon>Physalacriaceae</taxon>
        <taxon>Armillaria</taxon>
    </lineage>
</organism>
<evidence type="ECO:0000313" key="1">
    <source>
        <dbReference type="EMBL" id="SJL10280.1"/>
    </source>
</evidence>
<accession>A0A284RNE3</accession>
<evidence type="ECO:0000313" key="2">
    <source>
        <dbReference type="Proteomes" id="UP000219338"/>
    </source>
</evidence>
<reference evidence="2" key="1">
    <citation type="journal article" date="2017" name="Nat. Ecol. Evol.">
        <title>Genome expansion and lineage-specific genetic innovations in the forest pathogenic fungi Armillaria.</title>
        <authorList>
            <person name="Sipos G."/>
            <person name="Prasanna A.N."/>
            <person name="Walter M.C."/>
            <person name="O'Connor E."/>
            <person name="Balint B."/>
            <person name="Krizsan K."/>
            <person name="Kiss B."/>
            <person name="Hess J."/>
            <person name="Varga T."/>
            <person name="Slot J."/>
            <person name="Riley R."/>
            <person name="Boka B."/>
            <person name="Rigling D."/>
            <person name="Barry K."/>
            <person name="Lee J."/>
            <person name="Mihaltcheva S."/>
            <person name="LaButti K."/>
            <person name="Lipzen A."/>
            <person name="Waldron R."/>
            <person name="Moloney N.M."/>
            <person name="Sperisen C."/>
            <person name="Kredics L."/>
            <person name="Vagvoelgyi C."/>
            <person name="Patrignani A."/>
            <person name="Fitzpatrick D."/>
            <person name="Nagy I."/>
            <person name="Doyle S."/>
            <person name="Anderson J.B."/>
            <person name="Grigoriev I.V."/>
            <person name="Gueldener U."/>
            <person name="Muensterkoetter M."/>
            <person name="Nagy L.G."/>
        </authorList>
    </citation>
    <scope>NUCLEOTIDE SEQUENCE [LARGE SCALE GENOMIC DNA]</scope>
    <source>
        <strain evidence="2">C18/9</strain>
    </source>
</reference>
<dbReference type="Proteomes" id="UP000219338">
    <property type="component" value="Unassembled WGS sequence"/>
</dbReference>
<dbReference type="EMBL" id="FUEG01000012">
    <property type="protein sequence ID" value="SJL10280.1"/>
    <property type="molecule type" value="Genomic_DNA"/>
</dbReference>
<keyword evidence="2" id="KW-1185">Reference proteome</keyword>
<proteinExistence type="predicted"/>